<dbReference type="InterPro" id="IPR011009">
    <property type="entry name" value="Kinase-like_dom_sf"/>
</dbReference>
<dbReference type="InterPro" id="IPR001245">
    <property type="entry name" value="Ser-Thr/Tyr_kinase_cat_dom"/>
</dbReference>
<dbReference type="InterPro" id="IPR000719">
    <property type="entry name" value="Prot_kinase_dom"/>
</dbReference>
<dbReference type="Gene3D" id="1.10.510.10">
    <property type="entry name" value="Transferase(Phosphotransferase) domain 1"/>
    <property type="match status" value="1"/>
</dbReference>
<dbReference type="PANTHER" id="PTHR44329">
    <property type="entry name" value="SERINE/THREONINE-PROTEIN KINASE TNNI3K-RELATED"/>
    <property type="match status" value="1"/>
</dbReference>
<organism evidence="3 4">
    <name type="scientific">Antrodiella citrinella</name>
    <dbReference type="NCBI Taxonomy" id="2447956"/>
    <lineage>
        <taxon>Eukaryota</taxon>
        <taxon>Fungi</taxon>
        <taxon>Dikarya</taxon>
        <taxon>Basidiomycota</taxon>
        <taxon>Agaricomycotina</taxon>
        <taxon>Agaricomycetes</taxon>
        <taxon>Polyporales</taxon>
        <taxon>Steccherinaceae</taxon>
        <taxon>Antrodiella</taxon>
    </lineage>
</organism>
<dbReference type="EMBL" id="SGPM01000058">
    <property type="protein sequence ID" value="THH31088.1"/>
    <property type="molecule type" value="Genomic_DNA"/>
</dbReference>
<evidence type="ECO:0000259" key="2">
    <source>
        <dbReference type="PROSITE" id="PS50011"/>
    </source>
</evidence>
<sequence>MYEDTEYGICMVIPWAAHGSVNEYLTTLRENGAMSKEALPPRFNKWLCHVALGLEYLHQEKIVHGNLHCGSIVIDVGDNALLTDYGLGVLPEASPLNYASTYGGGGFTHRAPELHDPEVFGMTLPSLTPRTDVYAFACTAVELYTGKPLFGIMSFYEISITIVSGRRPQRPTERPDSPEVNMSDSMWFLTQQCWKQEPGERPIAQDVTRDMDIIASGQELVQRKGKKRSSNEYPPESSDQASPFPSIGGCCQCLIA</sequence>
<keyword evidence="4" id="KW-1185">Reference proteome</keyword>
<feature type="region of interest" description="Disordered" evidence="1">
    <location>
        <begin position="214"/>
        <end position="247"/>
    </location>
</feature>
<feature type="domain" description="Protein kinase" evidence="2">
    <location>
        <begin position="1"/>
        <end position="214"/>
    </location>
</feature>
<comment type="caution">
    <text evidence="3">The sequence shown here is derived from an EMBL/GenBank/DDBJ whole genome shotgun (WGS) entry which is preliminary data.</text>
</comment>
<evidence type="ECO:0000313" key="4">
    <source>
        <dbReference type="Proteomes" id="UP000308730"/>
    </source>
</evidence>
<evidence type="ECO:0000313" key="3">
    <source>
        <dbReference type="EMBL" id="THH31088.1"/>
    </source>
</evidence>
<gene>
    <name evidence="3" type="ORF">EUX98_g3107</name>
</gene>
<dbReference type="OrthoDB" id="2804215at2759"/>
<accession>A0A4S4MZY2</accession>
<protein>
    <recommendedName>
        <fullName evidence="2">Protein kinase domain-containing protein</fullName>
    </recommendedName>
</protein>
<dbReference type="PROSITE" id="PS50011">
    <property type="entry name" value="PROTEIN_KINASE_DOM"/>
    <property type="match status" value="1"/>
</dbReference>
<evidence type="ECO:0000256" key="1">
    <source>
        <dbReference type="SAM" id="MobiDB-lite"/>
    </source>
</evidence>
<name>A0A4S4MZY2_9APHY</name>
<proteinExistence type="predicted"/>
<dbReference type="Pfam" id="PF07714">
    <property type="entry name" value="PK_Tyr_Ser-Thr"/>
    <property type="match status" value="1"/>
</dbReference>
<dbReference type="SUPFAM" id="SSF56112">
    <property type="entry name" value="Protein kinase-like (PK-like)"/>
    <property type="match status" value="1"/>
</dbReference>
<dbReference type="Proteomes" id="UP000308730">
    <property type="component" value="Unassembled WGS sequence"/>
</dbReference>
<dbReference type="AlphaFoldDB" id="A0A4S4MZY2"/>
<dbReference type="InterPro" id="IPR051681">
    <property type="entry name" value="Ser/Thr_Kinases-Pseudokinases"/>
</dbReference>
<dbReference type="GO" id="GO:0005524">
    <property type="term" value="F:ATP binding"/>
    <property type="evidence" value="ECO:0007669"/>
    <property type="project" value="InterPro"/>
</dbReference>
<reference evidence="3 4" key="1">
    <citation type="submission" date="2019-02" db="EMBL/GenBank/DDBJ databases">
        <title>Genome sequencing of the rare red list fungi Antrodiella citrinella (Flaviporus citrinellus).</title>
        <authorList>
            <person name="Buettner E."/>
            <person name="Kellner H."/>
        </authorList>
    </citation>
    <scope>NUCLEOTIDE SEQUENCE [LARGE SCALE GENOMIC DNA]</scope>
    <source>
        <strain evidence="3 4">DSM 108506</strain>
    </source>
</reference>
<dbReference type="GO" id="GO:0004674">
    <property type="term" value="F:protein serine/threonine kinase activity"/>
    <property type="evidence" value="ECO:0007669"/>
    <property type="project" value="TreeGrafter"/>
</dbReference>